<dbReference type="SMART" id="SM00256">
    <property type="entry name" value="FBOX"/>
    <property type="match status" value="1"/>
</dbReference>
<feature type="domain" description="F-box" evidence="1">
    <location>
        <begin position="4"/>
        <end position="50"/>
    </location>
</feature>
<reference evidence="2" key="1">
    <citation type="submission" date="2023-10" db="EMBL/GenBank/DDBJ databases">
        <title>Chromosome-level genome of the transformable northern wattle, Acacia crassicarpa.</title>
        <authorList>
            <person name="Massaro I."/>
            <person name="Sinha N.R."/>
            <person name="Poethig S."/>
            <person name="Leichty A.R."/>
        </authorList>
    </citation>
    <scope>NUCLEOTIDE SEQUENCE</scope>
    <source>
        <strain evidence="2">Acra3RX</strain>
        <tissue evidence="2">Leaf</tissue>
    </source>
</reference>
<accession>A0AAE1JU18</accession>
<dbReference type="InterPro" id="IPR011043">
    <property type="entry name" value="Gal_Oxase/kelch_b-propeller"/>
</dbReference>
<dbReference type="PROSITE" id="PS50181">
    <property type="entry name" value="FBOX"/>
    <property type="match status" value="1"/>
</dbReference>
<dbReference type="Proteomes" id="UP001293593">
    <property type="component" value="Unassembled WGS sequence"/>
</dbReference>
<gene>
    <name evidence="2" type="ORF">QN277_005666</name>
</gene>
<dbReference type="NCBIfam" id="TIGR01640">
    <property type="entry name" value="F_box_assoc_1"/>
    <property type="match status" value="1"/>
</dbReference>
<keyword evidence="3" id="KW-1185">Reference proteome</keyword>
<protein>
    <recommendedName>
        <fullName evidence="1">F-box domain-containing protein</fullName>
    </recommendedName>
</protein>
<dbReference type="InterPro" id="IPR001810">
    <property type="entry name" value="F-box_dom"/>
</dbReference>
<dbReference type="Gene3D" id="1.20.1280.50">
    <property type="match status" value="1"/>
</dbReference>
<proteinExistence type="predicted"/>
<evidence type="ECO:0000259" key="1">
    <source>
        <dbReference type="PROSITE" id="PS50181"/>
    </source>
</evidence>
<comment type="caution">
    <text evidence="2">The sequence shown here is derived from an EMBL/GenBank/DDBJ whole genome shotgun (WGS) entry which is preliminary data.</text>
</comment>
<sequence length="371" mass="42719">MVTGCDNLCLPPEMIADILKRLRVKCLVRFQSVCKDWRNLLKSPYFIKEHYHYSILNKCLLVCRIHRRTDGFWPLCLLHCGKETVEFERLPVMDSLGPVTHLVGSSNGLLCVKLGYEEYYPLTSFLLLNPATREVRKVPKLTNDHGCFCRVESGFGYNHVVRDYKIVTIHRVMCRNRYDLACVDVVEVFSLRTGSWKEVEFGIIRSIDLHSKSVTVNGAMFWLGWDCRDLRGVIVSFDLKTEVFTLISIPSSTSIYHYNFGVYENKVMCLPYNVHEYELWVLEEGSSASGGKSWVWTQKYRTSETSPLFPHFPLLRNELICYHAKGDSGLLFNTTTNSKLKKFTSSLSDSSIVDKLVYVESLVSMCDTYIE</sequence>
<dbReference type="SUPFAM" id="SSF50965">
    <property type="entry name" value="Galactose oxidase, central domain"/>
    <property type="match status" value="1"/>
</dbReference>
<dbReference type="InterPro" id="IPR050796">
    <property type="entry name" value="SCF_F-box_component"/>
</dbReference>
<dbReference type="InterPro" id="IPR017451">
    <property type="entry name" value="F-box-assoc_interact_dom"/>
</dbReference>
<dbReference type="PANTHER" id="PTHR31672:SF13">
    <property type="entry name" value="F-BOX PROTEIN CPR30-LIKE"/>
    <property type="match status" value="1"/>
</dbReference>
<evidence type="ECO:0000313" key="2">
    <source>
        <dbReference type="EMBL" id="KAK4259324.1"/>
    </source>
</evidence>
<dbReference type="InterPro" id="IPR013187">
    <property type="entry name" value="F-box-assoc_dom_typ3"/>
</dbReference>
<dbReference type="CDD" id="cd22157">
    <property type="entry name" value="F-box_AtFBW1-like"/>
    <property type="match status" value="1"/>
</dbReference>
<dbReference type="AlphaFoldDB" id="A0AAE1JU18"/>
<dbReference type="Pfam" id="PF00646">
    <property type="entry name" value="F-box"/>
    <property type="match status" value="1"/>
</dbReference>
<evidence type="ECO:0000313" key="3">
    <source>
        <dbReference type="Proteomes" id="UP001293593"/>
    </source>
</evidence>
<dbReference type="EMBL" id="JAWXYG010000011">
    <property type="protein sequence ID" value="KAK4259324.1"/>
    <property type="molecule type" value="Genomic_DNA"/>
</dbReference>
<name>A0AAE1JU18_9FABA</name>
<dbReference type="PANTHER" id="PTHR31672">
    <property type="entry name" value="BNACNNG10540D PROTEIN"/>
    <property type="match status" value="1"/>
</dbReference>
<organism evidence="2 3">
    <name type="scientific">Acacia crassicarpa</name>
    <name type="common">northern wattle</name>
    <dbReference type="NCBI Taxonomy" id="499986"/>
    <lineage>
        <taxon>Eukaryota</taxon>
        <taxon>Viridiplantae</taxon>
        <taxon>Streptophyta</taxon>
        <taxon>Embryophyta</taxon>
        <taxon>Tracheophyta</taxon>
        <taxon>Spermatophyta</taxon>
        <taxon>Magnoliopsida</taxon>
        <taxon>eudicotyledons</taxon>
        <taxon>Gunneridae</taxon>
        <taxon>Pentapetalae</taxon>
        <taxon>rosids</taxon>
        <taxon>fabids</taxon>
        <taxon>Fabales</taxon>
        <taxon>Fabaceae</taxon>
        <taxon>Caesalpinioideae</taxon>
        <taxon>mimosoid clade</taxon>
        <taxon>Acacieae</taxon>
        <taxon>Acacia</taxon>
    </lineage>
</organism>
<dbReference type="Pfam" id="PF08268">
    <property type="entry name" value="FBA_3"/>
    <property type="match status" value="1"/>
</dbReference>
<dbReference type="SUPFAM" id="SSF81383">
    <property type="entry name" value="F-box domain"/>
    <property type="match status" value="1"/>
</dbReference>
<dbReference type="InterPro" id="IPR036047">
    <property type="entry name" value="F-box-like_dom_sf"/>
</dbReference>